<dbReference type="InterPro" id="IPR043129">
    <property type="entry name" value="ATPase_NBD"/>
</dbReference>
<dbReference type="Gene3D" id="3.30.420.40">
    <property type="match status" value="1"/>
</dbReference>
<dbReference type="SUPFAM" id="SSF53067">
    <property type="entry name" value="Actin-like ATPase domain"/>
    <property type="match status" value="2"/>
</dbReference>
<reference evidence="8" key="1">
    <citation type="submission" date="2016-06" db="UniProtKB">
        <authorList>
            <consortium name="WormBaseParasite"/>
        </authorList>
    </citation>
    <scope>IDENTIFICATION</scope>
</reference>
<evidence type="ECO:0000259" key="5">
    <source>
        <dbReference type="Pfam" id="PF01869"/>
    </source>
</evidence>
<comment type="similarity">
    <text evidence="1">Belongs to the eukaryotic-type N-acetylglucosamine kinase family.</text>
</comment>
<evidence type="ECO:0000256" key="2">
    <source>
        <dbReference type="ARBA" id="ARBA00012122"/>
    </source>
</evidence>
<feature type="domain" description="ATPase BadF/BadG/BcrA/BcrD type" evidence="5">
    <location>
        <begin position="34"/>
        <end position="240"/>
    </location>
</feature>
<keyword evidence="7" id="KW-1185">Reference proteome</keyword>
<proteinExistence type="inferred from homology"/>
<evidence type="ECO:0000256" key="4">
    <source>
        <dbReference type="ARBA" id="ARBA00031123"/>
    </source>
</evidence>
<dbReference type="GO" id="GO:0045127">
    <property type="term" value="F:N-acetylglucosamine kinase activity"/>
    <property type="evidence" value="ECO:0007669"/>
    <property type="project" value="UniProtKB-EC"/>
</dbReference>
<dbReference type="InterPro" id="IPR002731">
    <property type="entry name" value="ATPase_BadF"/>
</dbReference>
<evidence type="ECO:0000256" key="3">
    <source>
        <dbReference type="ARBA" id="ARBA00014974"/>
    </source>
</evidence>
<dbReference type="OrthoDB" id="311172at2759"/>
<evidence type="ECO:0000313" key="6">
    <source>
        <dbReference type="EMBL" id="VDN28928.1"/>
    </source>
</evidence>
<dbReference type="Pfam" id="PF01869">
    <property type="entry name" value="BcrAD_BadFG"/>
    <property type="match status" value="1"/>
</dbReference>
<dbReference type="InterPro" id="IPR039758">
    <property type="entry name" value="NAGK-like"/>
</dbReference>
<dbReference type="Proteomes" id="UP000271098">
    <property type="component" value="Unassembled WGS sequence"/>
</dbReference>
<dbReference type="WBParaSite" id="GPUH_0001700001-mRNA-1">
    <property type="protein sequence ID" value="GPUH_0001700001-mRNA-1"/>
    <property type="gene ID" value="GPUH_0001700001"/>
</dbReference>
<reference evidence="6 7" key="2">
    <citation type="submission" date="2018-11" db="EMBL/GenBank/DDBJ databases">
        <authorList>
            <consortium name="Pathogen Informatics"/>
        </authorList>
    </citation>
    <scope>NUCLEOTIDE SEQUENCE [LARGE SCALE GENOMIC DNA]</scope>
</reference>
<name>A0A183E7N7_9BILA</name>
<protein>
    <recommendedName>
        <fullName evidence="3">N-acetyl-D-glucosamine kinase</fullName>
        <ecNumber evidence="2">2.7.1.59</ecNumber>
    </recommendedName>
    <alternativeName>
        <fullName evidence="4">GlcNAc kinase</fullName>
    </alternativeName>
</protein>
<dbReference type="PANTHER" id="PTHR12862">
    <property type="entry name" value="BADF TYPE ATPASE DOMAIN-CONTAINING PROTEIN"/>
    <property type="match status" value="1"/>
</dbReference>
<gene>
    <name evidence="6" type="ORF">GPUH_LOCUS16978</name>
</gene>
<dbReference type="AlphaFoldDB" id="A0A183E7N7"/>
<organism evidence="8">
    <name type="scientific">Gongylonema pulchrum</name>
    <dbReference type="NCBI Taxonomy" id="637853"/>
    <lineage>
        <taxon>Eukaryota</taxon>
        <taxon>Metazoa</taxon>
        <taxon>Ecdysozoa</taxon>
        <taxon>Nematoda</taxon>
        <taxon>Chromadorea</taxon>
        <taxon>Rhabditida</taxon>
        <taxon>Spirurina</taxon>
        <taxon>Spiruromorpha</taxon>
        <taxon>Spiruroidea</taxon>
        <taxon>Gongylonematidae</taxon>
        <taxon>Gongylonema</taxon>
    </lineage>
</organism>
<evidence type="ECO:0000313" key="7">
    <source>
        <dbReference type="Proteomes" id="UP000271098"/>
    </source>
</evidence>
<dbReference type="PANTHER" id="PTHR12862:SF0">
    <property type="entry name" value="N-ACETYL-D-GLUCOSAMINE KINASE"/>
    <property type="match status" value="1"/>
</dbReference>
<evidence type="ECO:0000313" key="8">
    <source>
        <dbReference type="WBParaSite" id="GPUH_0001700001-mRNA-1"/>
    </source>
</evidence>
<dbReference type="EMBL" id="UYRT01084501">
    <property type="protein sequence ID" value="VDN28928.1"/>
    <property type="molecule type" value="Genomic_DNA"/>
</dbReference>
<evidence type="ECO:0000256" key="1">
    <source>
        <dbReference type="ARBA" id="ARBA00006198"/>
    </source>
</evidence>
<accession>A0A183E7N7</accession>
<dbReference type="EC" id="2.7.1.59" evidence="2"/>
<sequence length="244" mass="26387">MTIQIIPVLAVRLRQLDARAHNRLSYLVHFTNQGATHACLVFVDESGKRCGEWTMQQGLNCCLQGFEAADRVAKWIRMAKKEIGISGPLAAVGMGLSGAEDEAHNQRFVDFLKDQHGDVAFEFLLASDAVIAIAASFQKGGVVVVAGTGSSCRLLKADGSVHGVGGWGHLIGDGGSAYWIARRTIQYIFDDEDGLRSAPYPIRNAKLLFLEFFGISDKAGILSHLYTDFDKSKIAAFAAQIAKG</sequence>